<dbReference type="Proteomes" id="UP000238071">
    <property type="component" value="Unassembled WGS sequence"/>
</dbReference>
<protein>
    <submittedName>
        <fullName evidence="2">Uncharacterized protein DUF2281</fullName>
    </submittedName>
</protein>
<gene>
    <name evidence="2" type="ORF">B0F88_10926</name>
</gene>
<evidence type="ECO:0000259" key="1">
    <source>
        <dbReference type="Pfam" id="PF10047"/>
    </source>
</evidence>
<dbReference type="RefSeq" id="WP_104424111.1">
    <property type="nucleotide sequence ID" value="NZ_PTIY01000009.1"/>
</dbReference>
<accession>A0A2S6GXK3</accession>
<evidence type="ECO:0000313" key="2">
    <source>
        <dbReference type="EMBL" id="PPK69928.1"/>
    </source>
</evidence>
<dbReference type="EMBL" id="PTIY01000009">
    <property type="protein sequence ID" value="PPK69928.1"/>
    <property type="molecule type" value="Genomic_DNA"/>
</dbReference>
<evidence type="ECO:0000313" key="3">
    <source>
        <dbReference type="Proteomes" id="UP000238071"/>
    </source>
</evidence>
<keyword evidence="3" id="KW-1185">Reference proteome</keyword>
<dbReference type="AlphaFoldDB" id="A0A2S6GXK3"/>
<dbReference type="Pfam" id="PF10047">
    <property type="entry name" value="DUF2281"/>
    <property type="match status" value="1"/>
</dbReference>
<proteinExistence type="predicted"/>
<reference evidence="2 3" key="1">
    <citation type="submission" date="2018-02" db="EMBL/GenBank/DDBJ databases">
        <title>Subsurface microbial communities from deep shales in Ohio and West Virginia, USA.</title>
        <authorList>
            <person name="Wrighton K."/>
        </authorList>
    </citation>
    <scope>NUCLEOTIDE SEQUENCE [LARGE SCALE GENOMIC DNA]</scope>
    <source>
        <strain evidence="2 3">OWC-G53F</strain>
    </source>
</reference>
<dbReference type="OrthoDB" id="5572891at2"/>
<name>A0A2S6GXK3_9GAMM</name>
<feature type="domain" description="DUF2281" evidence="1">
    <location>
        <begin position="6"/>
        <end position="49"/>
    </location>
</feature>
<dbReference type="InterPro" id="IPR018739">
    <property type="entry name" value="DUF2281"/>
</dbReference>
<comment type="caution">
    <text evidence="2">The sequence shown here is derived from an EMBL/GenBank/DDBJ whole genome shotgun (WGS) entry which is preliminary data.</text>
</comment>
<sequence>MNTAEKIYQGVQDFPEPLALEVLHFVEFLRLKNQPSINQELEQKIQQGINQSDSDLGITVDDEYVDKLNQRVQQRLDVSRTN</sequence>
<organism evidence="2 3">
    <name type="scientific">Methylobacter tundripaludum</name>
    <dbReference type="NCBI Taxonomy" id="173365"/>
    <lineage>
        <taxon>Bacteria</taxon>
        <taxon>Pseudomonadati</taxon>
        <taxon>Pseudomonadota</taxon>
        <taxon>Gammaproteobacteria</taxon>
        <taxon>Methylococcales</taxon>
        <taxon>Methylococcaceae</taxon>
        <taxon>Methylobacter</taxon>
    </lineage>
</organism>